<proteinExistence type="predicted"/>
<gene>
    <name evidence="1" type="ORF">A5481_12915</name>
</gene>
<organism evidence="1 2">
    <name type="scientific">Methylobacterium platani</name>
    <dbReference type="NCBI Taxonomy" id="427683"/>
    <lineage>
        <taxon>Bacteria</taxon>
        <taxon>Pseudomonadati</taxon>
        <taxon>Pseudomonadota</taxon>
        <taxon>Alphaproteobacteria</taxon>
        <taxon>Hyphomicrobiales</taxon>
        <taxon>Methylobacteriaceae</taxon>
        <taxon>Methylobacterium</taxon>
    </lineage>
</organism>
<evidence type="ECO:0000313" key="2">
    <source>
        <dbReference type="Proteomes" id="UP000078316"/>
    </source>
</evidence>
<dbReference type="AlphaFoldDB" id="A0A179SAZ4"/>
<dbReference type="RefSeq" id="WP_048436872.1">
    <property type="nucleotide sequence ID" value="NZ_LWHQ01000022.1"/>
</dbReference>
<dbReference type="Proteomes" id="UP000078316">
    <property type="component" value="Unassembled WGS sequence"/>
</dbReference>
<reference evidence="1 2" key="1">
    <citation type="submission" date="2016-04" db="EMBL/GenBank/DDBJ databases">
        <authorList>
            <person name="Evans L.H."/>
            <person name="Alamgir A."/>
            <person name="Owens N."/>
            <person name="Weber N.D."/>
            <person name="Virtaneva K."/>
            <person name="Barbian K."/>
            <person name="Babar A."/>
            <person name="Rosenke K."/>
        </authorList>
    </citation>
    <scope>NUCLEOTIDE SEQUENCE [LARGE SCALE GENOMIC DNA]</scope>
    <source>
        <strain evidence="1 2">PMB02</strain>
    </source>
</reference>
<comment type="caution">
    <text evidence="1">The sequence shown here is derived from an EMBL/GenBank/DDBJ whole genome shotgun (WGS) entry which is preliminary data.</text>
</comment>
<sequence>MTMLLDKAVEALRRLPPNTQDTVAQAILLLAQDDALADIAPEHLPYILEGLAEIERGEFATDEEAEAAFRSFER</sequence>
<dbReference type="EMBL" id="LWHQ01000022">
    <property type="protein sequence ID" value="OAS24635.1"/>
    <property type="molecule type" value="Genomic_DNA"/>
</dbReference>
<dbReference type="STRING" id="427683.A5481_12915"/>
<accession>A0A179SAZ4</accession>
<evidence type="ECO:0000313" key="1">
    <source>
        <dbReference type="EMBL" id="OAS24635.1"/>
    </source>
</evidence>
<name>A0A179SAZ4_9HYPH</name>
<protein>
    <submittedName>
        <fullName evidence="1">Uncharacterized protein</fullName>
    </submittedName>
</protein>